<sequence>MNAVLYNITLFILAIILVGLLVVTPVDTILQSQSSGQFWNVIIIVCAYALTAALTVAISLARIWRTRKALNDVPRRYLPRADDLDPQSASLIRSEWERCQRIVQQTHPAARGARISHPGLLPPDSTEPGSGADVPYMAIISTMVSFIEQKATAIHDSFARPKGMHMREYISHLQDYGLITAPDADNAEKFVAIYEKVRFSGKLIHAADFSNLLQSCFRLLLSMKRPDTTVSSMSYLDTPSDDLVRVLSGSDSQDLARVLTRSELGIPFLNPLLDPRNSYTLSRYSSAISPLHTHASGATNQLEPTTSSTSSSDASVIYRPTM</sequence>
<evidence type="ECO:0000256" key="8">
    <source>
        <dbReference type="SAM" id="MobiDB-lite"/>
    </source>
</evidence>
<organism evidence="9">
    <name type="scientific">Blastobotrys adeninivorans</name>
    <name type="common">Yeast</name>
    <name type="synonym">Arxula adeninivorans</name>
    <dbReference type="NCBI Taxonomy" id="409370"/>
    <lineage>
        <taxon>Eukaryota</taxon>
        <taxon>Fungi</taxon>
        <taxon>Dikarya</taxon>
        <taxon>Ascomycota</taxon>
        <taxon>Saccharomycotina</taxon>
        <taxon>Dipodascomycetes</taxon>
        <taxon>Dipodascales</taxon>
        <taxon>Trichomonascaceae</taxon>
        <taxon>Blastobotrys</taxon>
    </lineage>
</organism>
<comment type="subcellular location">
    <subcellularLocation>
        <location evidence="7">Membrane</location>
        <topology evidence="7">Multi-pass membrane protein</topology>
    </subcellularLocation>
</comment>
<gene>
    <name evidence="7" type="primary">DLT1</name>
    <name evidence="9" type="ORF">GNLVRS02_ARAD1A10406g</name>
</gene>
<evidence type="ECO:0000256" key="3">
    <source>
        <dbReference type="ARBA" id="ARBA00021353"/>
    </source>
</evidence>
<dbReference type="EMBL" id="HG937691">
    <property type="protein sequence ID" value="CDP33483.1"/>
    <property type="molecule type" value="Genomic_DNA"/>
</dbReference>
<name>A0A060SXM0_BLAAD</name>
<dbReference type="GO" id="GO:0016020">
    <property type="term" value="C:membrane"/>
    <property type="evidence" value="ECO:0007669"/>
    <property type="project" value="UniProtKB-SubCell"/>
</dbReference>
<accession>A0A060SXM0</accession>
<dbReference type="AlphaFoldDB" id="A0A060SXM0"/>
<evidence type="ECO:0000313" key="9">
    <source>
        <dbReference type="EMBL" id="CDP33483.1"/>
    </source>
</evidence>
<feature type="region of interest" description="Disordered" evidence="8">
    <location>
        <begin position="295"/>
        <end position="322"/>
    </location>
</feature>
<keyword evidence="4 7" id="KW-0812">Transmembrane</keyword>
<dbReference type="PhylomeDB" id="A0A060SXM0"/>
<comment type="function">
    <text evidence="1 7">Required for growth under high-pressure and low-temperature conditions.</text>
</comment>
<evidence type="ECO:0000256" key="7">
    <source>
        <dbReference type="RuleBase" id="RU367100"/>
    </source>
</evidence>
<reference evidence="9" key="1">
    <citation type="submission" date="2014-02" db="EMBL/GenBank/DDBJ databases">
        <authorList>
            <person name="Genoscope - CEA"/>
        </authorList>
    </citation>
    <scope>NUCLEOTIDE SEQUENCE</scope>
    <source>
        <strain evidence="9">LS3</strain>
    </source>
</reference>
<proteinExistence type="inferred from homology"/>
<dbReference type="InterPro" id="IPR038869">
    <property type="entry name" value="DLT1"/>
</dbReference>
<evidence type="ECO:0000256" key="4">
    <source>
        <dbReference type="ARBA" id="ARBA00022692"/>
    </source>
</evidence>
<dbReference type="PANTHER" id="PTHR40021:SF1">
    <property type="entry name" value="DEFECT AT LOW TEMPERATURE PROTEIN 1"/>
    <property type="match status" value="1"/>
</dbReference>
<evidence type="ECO:0000256" key="5">
    <source>
        <dbReference type="ARBA" id="ARBA00022989"/>
    </source>
</evidence>
<evidence type="ECO:0000256" key="2">
    <source>
        <dbReference type="ARBA" id="ARBA00005550"/>
    </source>
</evidence>
<keyword evidence="5 7" id="KW-1133">Transmembrane helix</keyword>
<feature type="transmembrane region" description="Helical" evidence="7">
    <location>
        <begin position="5"/>
        <end position="26"/>
    </location>
</feature>
<evidence type="ECO:0000256" key="1">
    <source>
        <dbReference type="ARBA" id="ARBA00002489"/>
    </source>
</evidence>
<dbReference type="PANTHER" id="PTHR40021">
    <property type="entry name" value="DEFECT AT LOW TEMPERATURE PROTEIN 1"/>
    <property type="match status" value="1"/>
</dbReference>
<evidence type="ECO:0000256" key="6">
    <source>
        <dbReference type="ARBA" id="ARBA00023136"/>
    </source>
</evidence>
<protein>
    <recommendedName>
        <fullName evidence="3 7">Defect at low temperature protein 1</fullName>
    </recommendedName>
</protein>
<reference evidence="9" key="2">
    <citation type="submission" date="2014-06" db="EMBL/GenBank/DDBJ databases">
        <title>The complete genome of Blastobotrys (Arxula) adeninivorans LS3 - a yeast of biotechnological interest.</title>
        <authorList>
            <person name="Kunze G."/>
            <person name="Gaillardin C."/>
            <person name="Czernicka M."/>
            <person name="Durrens P."/>
            <person name="Martin T."/>
            <person name="Boer E."/>
            <person name="Gabaldon T."/>
            <person name="Cruz J."/>
            <person name="Talla E."/>
            <person name="Marck C."/>
            <person name="Goffeau A."/>
            <person name="Barbe V."/>
            <person name="Baret P."/>
            <person name="Baronian K."/>
            <person name="Beier S."/>
            <person name="Bleykasten C."/>
            <person name="Bode R."/>
            <person name="Casaregola S."/>
            <person name="Despons L."/>
            <person name="Fairhead C."/>
            <person name="Giersberg M."/>
            <person name="Gierski P."/>
            <person name="Hahnel U."/>
            <person name="Hartmann A."/>
            <person name="Jankowska D."/>
            <person name="Jubin C."/>
            <person name="Jung P."/>
            <person name="Lafontaine I."/>
            <person name="Leh-Louis V."/>
            <person name="Lemaire M."/>
            <person name="Marcet-Houben M."/>
            <person name="Mascher M."/>
            <person name="Morel G."/>
            <person name="Richard G.-F."/>
            <person name="Riechen J."/>
            <person name="Sacerdot C."/>
            <person name="Sarkar A."/>
            <person name="Savel G."/>
            <person name="Schacherer J."/>
            <person name="Sherman D."/>
            <person name="Straub M.-L."/>
            <person name="Stein N."/>
            <person name="Thierry A."/>
            <person name="Trautwein-Schult A."/>
            <person name="Westhof E."/>
            <person name="Worch S."/>
            <person name="Dujon B."/>
            <person name="Souciet J.-L."/>
            <person name="Wincker P."/>
            <person name="Scholz U."/>
            <person name="Neuveglise N."/>
        </authorList>
    </citation>
    <scope>NUCLEOTIDE SEQUENCE</scope>
    <source>
        <strain evidence="9">LS3</strain>
    </source>
</reference>
<feature type="transmembrane region" description="Helical" evidence="7">
    <location>
        <begin position="38"/>
        <end position="61"/>
    </location>
</feature>
<comment type="similarity">
    <text evidence="2 7">Belongs to the DLT1 family.</text>
</comment>
<keyword evidence="6 7" id="KW-0472">Membrane</keyword>